<gene>
    <name evidence="2" type="ORF">NCTC7807_04778</name>
</gene>
<organism evidence="2 3">
    <name type="scientific">Streptomyces griseus</name>
    <dbReference type="NCBI Taxonomy" id="1911"/>
    <lineage>
        <taxon>Bacteria</taxon>
        <taxon>Bacillati</taxon>
        <taxon>Actinomycetota</taxon>
        <taxon>Actinomycetes</taxon>
        <taxon>Kitasatosporales</taxon>
        <taxon>Streptomycetaceae</taxon>
        <taxon>Streptomyces</taxon>
    </lineage>
</organism>
<dbReference type="Proteomes" id="UP000254150">
    <property type="component" value="Unassembled WGS sequence"/>
</dbReference>
<evidence type="ECO:0000313" key="2">
    <source>
        <dbReference type="EMBL" id="SUP60707.1"/>
    </source>
</evidence>
<protein>
    <submittedName>
        <fullName evidence="2">Uncharacterized protein</fullName>
    </submittedName>
</protein>
<accession>A0A380P746</accession>
<keyword evidence="1" id="KW-0472">Membrane</keyword>
<evidence type="ECO:0000256" key="1">
    <source>
        <dbReference type="SAM" id="Phobius"/>
    </source>
</evidence>
<sequence length="103" mass="11283">MRPEHCVTRNHIEVWQARVLPSGPERIRFGAVLRGSLLPILVWAGVACFVYVVYNPLVVTVLGGLFALSFIVGFGLRRRAKHSVRCSVYGALGGVLDKSMAGF</sequence>
<keyword evidence="1" id="KW-0812">Transmembrane</keyword>
<dbReference type="AlphaFoldDB" id="A0A380P746"/>
<feature type="transmembrane region" description="Helical" evidence="1">
    <location>
        <begin position="31"/>
        <end position="52"/>
    </location>
</feature>
<evidence type="ECO:0000313" key="3">
    <source>
        <dbReference type="Proteomes" id="UP000254150"/>
    </source>
</evidence>
<name>A0A380P746_STRGR</name>
<dbReference type="EMBL" id="UHID01000007">
    <property type="protein sequence ID" value="SUP60707.1"/>
    <property type="molecule type" value="Genomic_DNA"/>
</dbReference>
<feature type="transmembrane region" description="Helical" evidence="1">
    <location>
        <begin position="58"/>
        <end position="76"/>
    </location>
</feature>
<proteinExistence type="predicted"/>
<keyword evidence="1" id="KW-1133">Transmembrane helix</keyword>
<reference evidence="2 3" key="1">
    <citation type="submission" date="2018-06" db="EMBL/GenBank/DDBJ databases">
        <authorList>
            <consortium name="Pathogen Informatics"/>
            <person name="Doyle S."/>
        </authorList>
    </citation>
    <scope>NUCLEOTIDE SEQUENCE [LARGE SCALE GENOMIC DNA]</scope>
    <source>
        <strain evidence="2 3">NCTC7807</strain>
    </source>
</reference>